<dbReference type="InterPro" id="IPR036770">
    <property type="entry name" value="Ankyrin_rpt-contain_sf"/>
</dbReference>
<dbReference type="Gene3D" id="1.25.40.20">
    <property type="entry name" value="Ankyrin repeat-containing domain"/>
    <property type="match status" value="1"/>
</dbReference>
<evidence type="ECO:0000313" key="2">
    <source>
        <dbReference type="Proteomes" id="UP000799438"/>
    </source>
</evidence>
<dbReference type="RefSeq" id="XP_033394517.1">
    <property type="nucleotide sequence ID" value="XM_033546393.1"/>
</dbReference>
<name>A0A6A6B6C5_9PEZI</name>
<sequence>MEVFSTTANAFSVVGLADIVIKYGVGLYETLSKIKQAPQETKELLAEIKDVGEVVAQVRIFGDAYEQSDYPGKDKLILERVRALLNRCEQELLLLQKHAADTVSAQTDNWLLRYTKNATWVWSKQEIAQSSRRLQRLRKELDTTLLLAGRENDITIHAEVKATHTDVVNSGAAIESCISTLQTQVNSATKSAADKFASAQKEAEIFAHQTKTDLNIVTAATAQVQKTVEAETDEVKRDIRAATSTAVTQYASLNHSISRNAVIVNKNIKNASKAMTKPHIRQSRQQILNTSKILAKIDDTESTIVKHVSSIRFTRNSEQTFRFYGENIESLTLPLSLMHSGLLKALPGLMSKPEMQISRAEATWIQQQIEAIMARSYDFSAASARQKETHCRYTGDILLGTSQPLMGEPYEISRVTKSYEARKYRVIPTQCGLILMKVTDTSEAKTVSSFEAQSLTFELSFLPNNSLPVPALSVALAKITGQLASQPTVLPSVRVWNMRNFGSEVFQVVHDNDVEALRSLFEQRLASPFDRSPTGNSLVYYACMSCAADVFEFLIHQAVGLLDDTNEEDKILRESFHGGHNKEPWGPVCRILRLAHANGWGSGSEEGKVDCLLWVLSNFMIHYEISQETFELFDILSSFAQGFHVPFESRAFLSLASWLWPYTNLHQFFTTMVVDANVVDNHNRGALHYTLEAMVSRNTSKCSLEGYKQLRFLIELGCCPHLEDEDGFTPTDYARMDKGIFAMWWHAVVDSGHLPCEVFGGDSISLEETAEEFDQLPGLGIGYSYEIQDDFLGNSWFELYEPLALAGSILMRRFWHCDLDTWGDGFDLYEVLSTDLLARTGCSRTWSYLVGMTRSCLILVTWMTLVSWEAWSCLFWMMLIDRCSEIVSCILLLSQ</sequence>
<proteinExistence type="predicted"/>
<evidence type="ECO:0000313" key="1">
    <source>
        <dbReference type="EMBL" id="KAF2138804.1"/>
    </source>
</evidence>
<reference evidence="1" key="1">
    <citation type="journal article" date="2020" name="Stud. Mycol.">
        <title>101 Dothideomycetes genomes: a test case for predicting lifestyles and emergence of pathogens.</title>
        <authorList>
            <person name="Haridas S."/>
            <person name="Albert R."/>
            <person name="Binder M."/>
            <person name="Bloem J."/>
            <person name="Labutti K."/>
            <person name="Salamov A."/>
            <person name="Andreopoulos B."/>
            <person name="Baker S."/>
            <person name="Barry K."/>
            <person name="Bills G."/>
            <person name="Bluhm B."/>
            <person name="Cannon C."/>
            <person name="Castanera R."/>
            <person name="Culley D."/>
            <person name="Daum C."/>
            <person name="Ezra D."/>
            <person name="Gonzalez J."/>
            <person name="Henrissat B."/>
            <person name="Kuo A."/>
            <person name="Liang C."/>
            <person name="Lipzen A."/>
            <person name="Lutzoni F."/>
            <person name="Magnuson J."/>
            <person name="Mondo S."/>
            <person name="Nolan M."/>
            <person name="Ohm R."/>
            <person name="Pangilinan J."/>
            <person name="Park H.-J."/>
            <person name="Ramirez L."/>
            <person name="Alfaro M."/>
            <person name="Sun H."/>
            <person name="Tritt A."/>
            <person name="Yoshinaga Y."/>
            <person name="Zwiers L.-H."/>
            <person name="Turgeon B."/>
            <person name="Goodwin S."/>
            <person name="Spatafora J."/>
            <person name="Crous P."/>
            <person name="Grigoriev I."/>
        </authorList>
    </citation>
    <scope>NUCLEOTIDE SEQUENCE</scope>
    <source>
        <strain evidence="1">CBS 121167</strain>
    </source>
</reference>
<dbReference type="SUPFAM" id="SSF48403">
    <property type="entry name" value="Ankyrin repeat"/>
    <property type="match status" value="1"/>
</dbReference>
<dbReference type="AlphaFoldDB" id="A0A6A6B6C5"/>
<dbReference type="Proteomes" id="UP000799438">
    <property type="component" value="Unassembled WGS sequence"/>
</dbReference>
<accession>A0A6A6B6C5</accession>
<organism evidence="1 2">
    <name type="scientific">Aplosporella prunicola CBS 121167</name>
    <dbReference type="NCBI Taxonomy" id="1176127"/>
    <lineage>
        <taxon>Eukaryota</taxon>
        <taxon>Fungi</taxon>
        <taxon>Dikarya</taxon>
        <taxon>Ascomycota</taxon>
        <taxon>Pezizomycotina</taxon>
        <taxon>Dothideomycetes</taxon>
        <taxon>Dothideomycetes incertae sedis</taxon>
        <taxon>Botryosphaeriales</taxon>
        <taxon>Aplosporellaceae</taxon>
        <taxon>Aplosporella</taxon>
    </lineage>
</organism>
<protein>
    <recommendedName>
        <fullName evidence="3">Fungal N-terminal domain-containing protein</fullName>
    </recommendedName>
</protein>
<feature type="non-terminal residue" evidence="1">
    <location>
        <position position="895"/>
    </location>
</feature>
<gene>
    <name evidence="1" type="ORF">K452DRAFT_361026</name>
</gene>
<evidence type="ECO:0008006" key="3">
    <source>
        <dbReference type="Google" id="ProtNLM"/>
    </source>
</evidence>
<dbReference type="OrthoDB" id="3787063at2759"/>
<keyword evidence="2" id="KW-1185">Reference proteome</keyword>
<dbReference type="EMBL" id="ML995495">
    <property type="protein sequence ID" value="KAF2138804.1"/>
    <property type="molecule type" value="Genomic_DNA"/>
</dbReference>
<dbReference type="GeneID" id="54303899"/>